<gene>
    <name evidence="1" type="ORF">RDT67_26125</name>
</gene>
<sequence length="62" mass="7376">MEADWAKKFTEDEVKYIKNGKQEGRHKIFCLSGRIFHRGDDAPVLFFKSDVEYCSLSEKWNF</sequence>
<protein>
    <submittedName>
        <fullName evidence="1">Uncharacterized protein</fullName>
    </submittedName>
</protein>
<comment type="caution">
    <text evidence="1">The sequence shown here is derived from an EMBL/GenBank/DDBJ whole genome shotgun (WGS) entry which is preliminary data.</text>
</comment>
<name>A0AAJ1YGI0_SERFO</name>
<reference evidence="1" key="1">
    <citation type="submission" date="2023-08" db="EMBL/GenBank/DDBJ databases">
        <title>The Comparative Genomic Analysis of Yersiniaceae from Polar Regions.</title>
        <authorList>
            <person name="Goncharov A."/>
            <person name="Aslanov B."/>
            <person name="Kolodzhieva V."/>
            <person name="Azarov D."/>
            <person name="Mochov A."/>
            <person name="Lebedeva E."/>
        </authorList>
    </citation>
    <scope>NUCLEOTIDE SEQUENCE</scope>
    <source>
        <strain evidence="1">Vf</strain>
    </source>
</reference>
<dbReference type="RefSeq" id="WP_309048520.1">
    <property type="nucleotide sequence ID" value="NZ_JAVIGA010000044.1"/>
</dbReference>
<evidence type="ECO:0000313" key="1">
    <source>
        <dbReference type="EMBL" id="MDQ9129885.1"/>
    </source>
</evidence>
<organism evidence="1 2">
    <name type="scientific">Serratia fonticola</name>
    <dbReference type="NCBI Taxonomy" id="47917"/>
    <lineage>
        <taxon>Bacteria</taxon>
        <taxon>Pseudomonadati</taxon>
        <taxon>Pseudomonadota</taxon>
        <taxon>Gammaproteobacteria</taxon>
        <taxon>Enterobacterales</taxon>
        <taxon>Yersiniaceae</taxon>
        <taxon>Serratia</taxon>
    </lineage>
</organism>
<accession>A0AAJ1YGI0</accession>
<dbReference type="AlphaFoldDB" id="A0AAJ1YGI0"/>
<dbReference type="EMBL" id="JAVIGA010000044">
    <property type="protein sequence ID" value="MDQ9129885.1"/>
    <property type="molecule type" value="Genomic_DNA"/>
</dbReference>
<evidence type="ECO:0000313" key="2">
    <source>
        <dbReference type="Proteomes" id="UP001224622"/>
    </source>
</evidence>
<proteinExistence type="predicted"/>
<dbReference type="Proteomes" id="UP001224622">
    <property type="component" value="Unassembled WGS sequence"/>
</dbReference>